<accession>A0A0F9RX72</accession>
<dbReference type="GO" id="GO:0008763">
    <property type="term" value="F:UDP-N-acetylmuramate-L-alanine ligase activity"/>
    <property type="evidence" value="ECO:0007669"/>
    <property type="project" value="UniProtKB-EC"/>
</dbReference>
<dbReference type="InterPro" id="IPR004101">
    <property type="entry name" value="Mur_ligase_C"/>
</dbReference>
<evidence type="ECO:0000259" key="10">
    <source>
        <dbReference type="Pfam" id="PF02875"/>
    </source>
</evidence>
<dbReference type="InterPro" id="IPR005758">
    <property type="entry name" value="UDP-N-AcMur_Ala_ligase_MurC"/>
</dbReference>
<keyword evidence="7" id="KW-0067">ATP-binding</keyword>
<dbReference type="GO" id="GO:0005737">
    <property type="term" value="C:cytoplasm"/>
    <property type="evidence" value="ECO:0007669"/>
    <property type="project" value="UniProtKB-SubCell"/>
</dbReference>
<comment type="catalytic activity">
    <reaction evidence="8">
        <text>UDP-N-acetyl-alpha-D-muramate + L-alanine + ATP = UDP-N-acetyl-alpha-D-muramoyl-L-alanine + ADP + phosphate + H(+)</text>
        <dbReference type="Rhea" id="RHEA:23372"/>
        <dbReference type="ChEBI" id="CHEBI:15378"/>
        <dbReference type="ChEBI" id="CHEBI:30616"/>
        <dbReference type="ChEBI" id="CHEBI:43474"/>
        <dbReference type="ChEBI" id="CHEBI:57972"/>
        <dbReference type="ChEBI" id="CHEBI:70757"/>
        <dbReference type="ChEBI" id="CHEBI:83898"/>
        <dbReference type="ChEBI" id="CHEBI:456216"/>
        <dbReference type="EC" id="6.3.2.8"/>
    </reaction>
</comment>
<dbReference type="NCBIfam" id="TIGR01082">
    <property type="entry name" value="murC"/>
    <property type="match status" value="1"/>
</dbReference>
<comment type="caution">
    <text evidence="12">The sequence shown here is derived from an EMBL/GenBank/DDBJ whole genome shotgun (WGS) entry which is preliminary data.</text>
</comment>
<dbReference type="Pfam" id="PF01225">
    <property type="entry name" value="Mur_ligase"/>
    <property type="match status" value="1"/>
</dbReference>
<dbReference type="Gene3D" id="3.90.190.20">
    <property type="entry name" value="Mur ligase, C-terminal domain"/>
    <property type="match status" value="1"/>
</dbReference>
<dbReference type="PANTHER" id="PTHR43445:SF3">
    <property type="entry name" value="UDP-N-ACETYLMURAMATE--L-ALANINE LIGASE"/>
    <property type="match status" value="1"/>
</dbReference>
<feature type="domain" description="Mur ligase central" evidence="11">
    <location>
        <begin position="93"/>
        <end position="272"/>
    </location>
</feature>
<feature type="domain" description="Mur ligase N-terminal catalytic" evidence="9">
    <location>
        <begin position="1"/>
        <end position="88"/>
    </location>
</feature>
<evidence type="ECO:0000256" key="1">
    <source>
        <dbReference type="ARBA" id="ARBA00004496"/>
    </source>
</evidence>
<evidence type="ECO:0000259" key="11">
    <source>
        <dbReference type="Pfam" id="PF08245"/>
    </source>
</evidence>
<dbReference type="InterPro" id="IPR013221">
    <property type="entry name" value="Mur_ligase_cen"/>
</dbReference>
<proteinExistence type="inferred from homology"/>
<reference evidence="12" key="1">
    <citation type="journal article" date="2015" name="Nature">
        <title>Complex archaea that bridge the gap between prokaryotes and eukaryotes.</title>
        <authorList>
            <person name="Spang A."/>
            <person name="Saw J.H."/>
            <person name="Jorgensen S.L."/>
            <person name="Zaremba-Niedzwiedzka K."/>
            <person name="Martijn J."/>
            <person name="Lind A.E."/>
            <person name="van Eijk R."/>
            <person name="Schleper C."/>
            <person name="Guy L."/>
            <person name="Ettema T.J."/>
        </authorList>
    </citation>
    <scope>NUCLEOTIDE SEQUENCE</scope>
</reference>
<keyword evidence="4" id="KW-0963">Cytoplasm</keyword>
<evidence type="ECO:0000256" key="4">
    <source>
        <dbReference type="ARBA" id="ARBA00022490"/>
    </source>
</evidence>
<dbReference type="SUPFAM" id="SSF51984">
    <property type="entry name" value="MurCD N-terminal domain"/>
    <property type="match status" value="1"/>
</dbReference>
<organism evidence="12">
    <name type="scientific">marine sediment metagenome</name>
    <dbReference type="NCBI Taxonomy" id="412755"/>
    <lineage>
        <taxon>unclassified sequences</taxon>
        <taxon>metagenomes</taxon>
        <taxon>ecological metagenomes</taxon>
    </lineage>
</organism>
<evidence type="ECO:0000256" key="5">
    <source>
        <dbReference type="ARBA" id="ARBA00022598"/>
    </source>
</evidence>
<comment type="subcellular location">
    <subcellularLocation>
        <location evidence="1">Cytoplasm</location>
    </subcellularLocation>
</comment>
<dbReference type="UniPathway" id="UPA00219"/>
<dbReference type="Pfam" id="PF02875">
    <property type="entry name" value="Mur_ligase_C"/>
    <property type="match status" value="1"/>
</dbReference>
<sequence>MSGLAKVLQQKGIRVSGSDIKESPNTKNLQKLGVEISIGHDKDNVGEVDAVVISSAIRENNVELKDALDRKIKVYQRAQMLALIAQGKKVVAVSGTHGKTTTTSMISSVFEKNNLDPTFLIGGELNDIGSNARHGQSEYFIAETDESDGSLLNFDPDLLVITNIEADHLDYFDTFEEIQKLFTTFVGKIRKGGKAIVYADHPNIKTLIPFIDSKVITYGQSRENEYYFDSYRQENFGSSFLVYRREQKLGEIDLPTPGEHNALNALASIVVALEEGLTFKQVREALAKFSGVKRRFQLVGEKNKASFYDDYAHHPTEINATLTAASREKKGRLICVFQPHRYSRTSLLASEFGSSFDNADVIVITDVYGAGETPIPGVSGKTIADAVLESNGHKQVAYMPTLKDVISFMQKEVKPGDLVLTMGAGDISSIGQKLLA</sequence>
<dbReference type="InterPro" id="IPR036615">
    <property type="entry name" value="Mur_ligase_C_dom_sf"/>
</dbReference>
<dbReference type="InterPro" id="IPR050061">
    <property type="entry name" value="MurCDEF_pg_biosynth"/>
</dbReference>
<dbReference type="GO" id="GO:0009252">
    <property type="term" value="P:peptidoglycan biosynthetic process"/>
    <property type="evidence" value="ECO:0007669"/>
    <property type="project" value="UniProtKB-UniPathway"/>
</dbReference>
<dbReference type="EMBL" id="LAZR01000674">
    <property type="protein sequence ID" value="KKN61035.1"/>
    <property type="molecule type" value="Genomic_DNA"/>
</dbReference>
<evidence type="ECO:0000256" key="6">
    <source>
        <dbReference type="ARBA" id="ARBA00022741"/>
    </source>
</evidence>
<name>A0A0F9RX72_9ZZZZ</name>
<dbReference type="EC" id="6.3.2.8" evidence="3"/>
<evidence type="ECO:0000313" key="12">
    <source>
        <dbReference type="EMBL" id="KKN61035.1"/>
    </source>
</evidence>
<dbReference type="AlphaFoldDB" id="A0A0F9RX72"/>
<dbReference type="InterPro" id="IPR036565">
    <property type="entry name" value="Mur-like_cat_sf"/>
</dbReference>
<protein>
    <recommendedName>
        <fullName evidence="3">UDP-N-acetylmuramate--L-alanine ligase</fullName>
        <ecNumber evidence="3">6.3.2.8</ecNumber>
    </recommendedName>
</protein>
<dbReference type="InterPro" id="IPR000713">
    <property type="entry name" value="Mur_ligase_N"/>
</dbReference>
<gene>
    <name evidence="12" type="ORF">LCGC14_0525940</name>
</gene>
<evidence type="ECO:0000259" key="9">
    <source>
        <dbReference type="Pfam" id="PF01225"/>
    </source>
</evidence>
<keyword evidence="5" id="KW-0436">Ligase</keyword>
<dbReference type="Pfam" id="PF08245">
    <property type="entry name" value="Mur_ligase_M"/>
    <property type="match status" value="1"/>
</dbReference>
<dbReference type="SUPFAM" id="SSF53623">
    <property type="entry name" value="MurD-like peptide ligases, catalytic domain"/>
    <property type="match status" value="1"/>
</dbReference>
<dbReference type="GO" id="GO:0005524">
    <property type="term" value="F:ATP binding"/>
    <property type="evidence" value="ECO:0007669"/>
    <property type="project" value="UniProtKB-KW"/>
</dbReference>
<dbReference type="PANTHER" id="PTHR43445">
    <property type="entry name" value="UDP-N-ACETYLMURAMATE--L-ALANINE LIGASE-RELATED"/>
    <property type="match status" value="1"/>
</dbReference>
<feature type="domain" description="Mur ligase C-terminal" evidence="10">
    <location>
        <begin position="294"/>
        <end position="425"/>
    </location>
</feature>
<evidence type="ECO:0000256" key="2">
    <source>
        <dbReference type="ARBA" id="ARBA00004752"/>
    </source>
</evidence>
<evidence type="ECO:0000256" key="3">
    <source>
        <dbReference type="ARBA" id="ARBA00012211"/>
    </source>
</evidence>
<evidence type="ECO:0000256" key="8">
    <source>
        <dbReference type="ARBA" id="ARBA00047833"/>
    </source>
</evidence>
<comment type="pathway">
    <text evidence="2">Cell wall biogenesis; peptidoglycan biosynthesis.</text>
</comment>
<dbReference type="Gene3D" id="3.40.1190.10">
    <property type="entry name" value="Mur-like, catalytic domain"/>
    <property type="match status" value="1"/>
</dbReference>
<dbReference type="HAMAP" id="MF_00046">
    <property type="entry name" value="MurC"/>
    <property type="match status" value="1"/>
</dbReference>
<evidence type="ECO:0000256" key="7">
    <source>
        <dbReference type="ARBA" id="ARBA00022840"/>
    </source>
</evidence>
<keyword evidence="6" id="KW-0547">Nucleotide-binding</keyword>
<dbReference type="SUPFAM" id="SSF53244">
    <property type="entry name" value="MurD-like peptide ligases, peptide-binding domain"/>
    <property type="match status" value="1"/>
</dbReference>
<dbReference type="Gene3D" id="3.40.50.720">
    <property type="entry name" value="NAD(P)-binding Rossmann-like Domain"/>
    <property type="match status" value="1"/>
</dbReference>